<dbReference type="Proteomes" id="UP001341840">
    <property type="component" value="Unassembled WGS sequence"/>
</dbReference>
<protein>
    <submittedName>
        <fullName evidence="2">Uncharacterized protein</fullName>
    </submittedName>
</protein>
<evidence type="ECO:0000313" key="2">
    <source>
        <dbReference type="EMBL" id="MED6180019.1"/>
    </source>
</evidence>
<feature type="compositionally biased region" description="Basic and acidic residues" evidence="1">
    <location>
        <begin position="63"/>
        <end position="82"/>
    </location>
</feature>
<comment type="caution">
    <text evidence="2">The sequence shown here is derived from an EMBL/GenBank/DDBJ whole genome shotgun (WGS) entry which is preliminary data.</text>
</comment>
<evidence type="ECO:0000313" key="3">
    <source>
        <dbReference type="Proteomes" id="UP001341840"/>
    </source>
</evidence>
<reference evidence="2 3" key="1">
    <citation type="journal article" date="2023" name="Plants (Basel)">
        <title>Bridging the Gap: Combining Genomics and Transcriptomics Approaches to Understand Stylosanthes scabra, an Orphan Legume from the Brazilian Caatinga.</title>
        <authorList>
            <person name="Ferreira-Neto J.R.C."/>
            <person name="da Silva M.D."/>
            <person name="Binneck E."/>
            <person name="de Melo N.F."/>
            <person name="da Silva R.H."/>
            <person name="de Melo A.L.T.M."/>
            <person name="Pandolfi V."/>
            <person name="Bustamante F.O."/>
            <person name="Brasileiro-Vidal A.C."/>
            <person name="Benko-Iseppon A.M."/>
        </authorList>
    </citation>
    <scope>NUCLEOTIDE SEQUENCE [LARGE SCALE GENOMIC DNA]</scope>
    <source>
        <tissue evidence="2">Leaves</tissue>
    </source>
</reference>
<organism evidence="2 3">
    <name type="scientific">Stylosanthes scabra</name>
    <dbReference type="NCBI Taxonomy" id="79078"/>
    <lineage>
        <taxon>Eukaryota</taxon>
        <taxon>Viridiplantae</taxon>
        <taxon>Streptophyta</taxon>
        <taxon>Embryophyta</taxon>
        <taxon>Tracheophyta</taxon>
        <taxon>Spermatophyta</taxon>
        <taxon>Magnoliopsida</taxon>
        <taxon>eudicotyledons</taxon>
        <taxon>Gunneridae</taxon>
        <taxon>Pentapetalae</taxon>
        <taxon>rosids</taxon>
        <taxon>fabids</taxon>
        <taxon>Fabales</taxon>
        <taxon>Fabaceae</taxon>
        <taxon>Papilionoideae</taxon>
        <taxon>50 kb inversion clade</taxon>
        <taxon>dalbergioids sensu lato</taxon>
        <taxon>Dalbergieae</taxon>
        <taxon>Pterocarpus clade</taxon>
        <taxon>Stylosanthes</taxon>
    </lineage>
</organism>
<gene>
    <name evidence="2" type="ORF">PIB30_006509</name>
</gene>
<name>A0ABU6W2M3_9FABA</name>
<sequence>MGELVRLTFGQALWTDCSTCLSDQVKLGGCDPEPIMSNGNPLTPTPQELAELFNAMKEELQELKNERAERNKREGGKPHKETEDGDDDTGTSGVLKTKRSKAISKRDHGL</sequence>
<keyword evidence="3" id="KW-1185">Reference proteome</keyword>
<dbReference type="EMBL" id="JASCZI010181256">
    <property type="protein sequence ID" value="MED6180019.1"/>
    <property type="molecule type" value="Genomic_DNA"/>
</dbReference>
<accession>A0ABU6W2M3</accession>
<evidence type="ECO:0000256" key="1">
    <source>
        <dbReference type="SAM" id="MobiDB-lite"/>
    </source>
</evidence>
<feature type="region of interest" description="Disordered" evidence="1">
    <location>
        <begin position="63"/>
        <end position="110"/>
    </location>
</feature>
<proteinExistence type="predicted"/>